<dbReference type="SUPFAM" id="SSF50916">
    <property type="entry name" value="Rap30/74 interaction domains"/>
    <property type="match status" value="1"/>
</dbReference>
<dbReference type="PANTHER" id="PTHR10445">
    <property type="entry name" value="GENERAL TRANSCRIPTION FACTOR IIF SUBUNIT 2"/>
    <property type="match status" value="1"/>
</dbReference>
<evidence type="ECO:0000256" key="7">
    <source>
        <dbReference type="ARBA" id="ARBA00033388"/>
    </source>
</evidence>
<proteinExistence type="predicted"/>
<evidence type="ECO:0000256" key="1">
    <source>
        <dbReference type="ARBA" id="ARBA00004123"/>
    </source>
</evidence>
<reference evidence="9 10" key="1">
    <citation type="submission" date="2024-04" db="EMBL/GenBank/DDBJ databases">
        <authorList>
            <person name="Waldvogel A.-M."/>
            <person name="Schoenle A."/>
        </authorList>
    </citation>
    <scope>NUCLEOTIDE SEQUENCE [LARGE SCALE GENOMIC DNA]</scope>
</reference>
<evidence type="ECO:0000256" key="6">
    <source>
        <dbReference type="ARBA" id="ARBA00023242"/>
    </source>
</evidence>
<dbReference type="AlphaFoldDB" id="A0AAV2K1E9"/>
<dbReference type="GO" id="GO:0006367">
    <property type="term" value="P:transcription initiation at RNA polymerase II promoter"/>
    <property type="evidence" value="ECO:0007669"/>
    <property type="project" value="InterPro"/>
</dbReference>
<dbReference type="Pfam" id="PF17683">
    <property type="entry name" value="TFIIF_beta_N"/>
    <property type="match status" value="1"/>
</dbReference>
<comment type="subcellular location">
    <subcellularLocation>
        <location evidence="1">Nucleus</location>
    </subcellularLocation>
</comment>
<protein>
    <recommendedName>
        <fullName evidence="2">General transcription factor IIF subunit 2</fullName>
    </recommendedName>
    <alternativeName>
        <fullName evidence="7">Transcription initiation factor IIF subunit beta</fullName>
    </alternativeName>
</protein>
<keyword evidence="5" id="KW-0804">Transcription</keyword>
<feature type="domain" description="TFIIF beta subunit N-terminal" evidence="8">
    <location>
        <begin position="15"/>
        <end position="101"/>
    </location>
</feature>
<name>A0AAV2K1E9_KNICA</name>
<sequence>MSDKREVNLTGVKENKNVWLVKVPKYLSLQWDKAPEKGDVGKITIKKKQGKSEVSFKLNADLTGLDELGEKDAALRIPRDHPFTMHNVGGQTLAVFSQSEKGTR</sequence>
<dbReference type="Proteomes" id="UP001497482">
    <property type="component" value="Chromosome 15"/>
</dbReference>
<gene>
    <name evidence="9" type="ORF">KC01_LOCUS13353</name>
</gene>
<dbReference type="InterPro" id="IPR040504">
    <property type="entry name" value="TFIIF_beta_N"/>
</dbReference>
<keyword evidence="6" id="KW-0539">Nucleus</keyword>
<evidence type="ECO:0000256" key="4">
    <source>
        <dbReference type="ARBA" id="ARBA00023125"/>
    </source>
</evidence>
<keyword evidence="4" id="KW-0238">DNA-binding</keyword>
<evidence type="ECO:0000256" key="2">
    <source>
        <dbReference type="ARBA" id="ARBA00020815"/>
    </source>
</evidence>
<dbReference type="GO" id="GO:0005674">
    <property type="term" value="C:transcription factor TFIIF complex"/>
    <property type="evidence" value="ECO:0007669"/>
    <property type="project" value="InterPro"/>
</dbReference>
<dbReference type="EMBL" id="OZ035837">
    <property type="protein sequence ID" value="CAL1582805.1"/>
    <property type="molecule type" value="Genomic_DNA"/>
</dbReference>
<keyword evidence="10" id="KW-1185">Reference proteome</keyword>
<organism evidence="9 10">
    <name type="scientific">Knipowitschia caucasica</name>
    <name type="common">Caucasian dwarf goby</name>
    <name type="synonym">Pomatoschistus caucasicus</name>
    <dbReference type="NCBI Taxonomy" id="637954"/>
    <lineage>
        <taxon>Eukaryota</taxon>
        <taxon>Metazoa</taxon>
        <taxon>Chordata</taxon>
        <taxon>Craniata</taxon>
        <taxon>Vertebrata</taxon>
        <taxon>Euteleostomi</taxon>
        <taxon>Actinopterygii</taxon>
        <taxon>Neopterygii</taxon>
        <taxon>Teleostei</taxon>
        <taxon>Neoteleostei</taxon>
        <taxon>Acanthomorphata</taxon>
        <taxon>Gobiaria</taxon>
        <taxon>Gobiiformes</taxon>
        <taxon>Gobioidei</taxon>
        <taxon>Gobiidae</taxon>
        <taxon>Gobiinae</taxon>
        <taxon>Knipowitschia</taxon>
    </lineage>
</organism>
<dbReference type="InterPro" id="IPR011039">
    <property type="entry name" value="TFIIF_interaction"/>
</dbReference>
<dbReference type="InterPro" id="IPR003196">
    <property type="entry name" value="TFIIF_beta"/>
</dbReference>
<dbReference type="GO" id="GO:0003677">
    <property type="term" value="F:DNA binding"/>
    <property type="evidence" value="ECO:0007669"/>
    <property type="project" value="UniProtKB-KW"/>
</dbReference>
<keyword evidence="3" id="KW-0805">Transcription regulation</keyword>
<evidence type="ECO:0000259" key="8">
    <source>
        <dbReference type="Pfam" id="PF17683"/>
    </source>
</evidence>
<evidence type="ECO:0000256" key="5">
    <source>
        <dbReference type="ARBA" id="ARBA00023163"/>
    </source>
</evidence>
<evidence type="ECO:0000313" key="10">
    <source>
        <dbReference type="Proteomes" id="UP001497482"/>
    </source>
</evidence>
<dbReference type="CDD" id="cd07980">
    <property type="entry name" value="TFIIF_beta"/>
    <property type="match status" value="1"/>
</dbReference>
<accession>A0AAV2K1E9</accession>
<dbReference type="PANTHER" id="PTHR10445:SF0">
    <property type="entry name" value="GENERAL TRANSCRIPTION FACTOR IIF SUBUNIT 2"/>
    <property type="match status" value="1"/>
</dbReference>
<evidence type="ECO:0000256" key="3">
    <source>
        <dbReference type="ARBA" id="ARBA00023015"/>
    </source>
</evidence>
<evidence type="ECO:0000313" key="9">
    <source>
        <dbReference type="EMBL" id="CAL1582805.1"/>
    </source>
</evidence>